<dbReference type="PROSITE" id="PS50056">
    <property type="entry name" value="TYR_PHOSPHATASE_2"/>
    <property type="match status" value="1"/>
</dbReference>
<keyword evidence="1" id="KW-0378">Hydrolase</keyword>
<dbReference type="PANTHER" id="PTHR10367">
    <property type="entry name" value="MRNA-CAPPING ENZYME"/>
    <property type="match status" value="1"/>
</dbReference>
<evidence type="ECO:0000259" key="4">
    <source>
        <dbReference type="PROSITE" id="PS50056"/>
    </source>
</evidence>
<dbReference type="InterPro" id="IPR029021">
    <property type="entry name" value="Prot-tyrosine_phosphatase-like"/>
</dbReference>
<evidence type="ECO:0008006" key="7">
    <source>
        <dbReference type="Google" id="ProtNLM"/>
    </source>
</evidence>
<dbReference type="EMBL" id="BMAV01014400">
    <property type="protein sequence ID" value="GFY62764.1"/>
    <property type="molecule type" value="Genomic_DNA"/>
</dbReference>
<evidence type="ECO:0000313" key="6">
    <source>
        <dbReference type="Proteomes" id="UP000886998"/>
    </source>
</evidence>
<evidence type="ECO:0000256" key="1">
    <source>
        <dbReference type="ARBA" id="ARBA00022801"/>
    </source>
</evidence>
<dbReference type="PROSITE" id="PS00383">
    <property type="entry name" value="TYR_PHOSPHATASE_1"/>
    <property type="match status" value="1"/>
</dbReference>
<dbReference type="GO" id="GO:0004651">
    <property type="term" value="F:polynucleotide 5'-phosphatase activity"/>
    <property type="evidence" value="ECO:0007669"/>
    <property type="project" value="TreeGrafter"/>
</dbReference>
<feature type="domain" description="Tyrosine-protein phosphatase" evidence="3">
    <location>
        <begin position="37"/>
        <end position="183"/>
    </location>
</feature>
<sequence>MGRKKQIPDRWLNYHPMKEALDDARIIPIKCPLPVNRFQSEAMQQHRWTPADAMDSIPNLGLVIDITNKQPSYYDPKEFIQNGIDVLKIPCVGHHVPDDSVFFRLCNAINVFLMRNRRNNRIIALHCTHGINRTGYLICRYLIEHLRYSPQEALNTFALKRGYSIERRNYIEALHRLPPVAVY</sequence>
<keyword evidence="6" id="KW-1185">Reference proteome</keyword>
<protein>
    <recommendedName>
        <fullName evidence="7">RNA/RNP complex-1-interacting phosphatase</fullName>
    </recommendedName>
</protein>
<dbReference type="Gene3D" id="3.90.190.10">
    <property type="entry name" value="Protein tyrosine phosphatase superfamily"/>
    <property type="match status" value="1"/>
</dbReference>
<proteinExistence type="predicted"/>
<dbReference type="PANTHER" id="PTHR10367:SF9">
    <property type="entry name" value="DUAL-SPECIFICITY PHOSPHATASE 11 (RNA_RNP COMPLEX 1-INTERACTING)"/>
    <property type="match status" value="1"/>
</dbReference>
<evidence type="ECO:0000256" key="2">
    <source>
        <dbReference type="ARBA" id="ARBA00022912"/>
    </source>
</evidence>
<organism evidence="5 6">
    <name type="scientific">Trichonephila inaurata madagascariensis</name>
    <dbReference type="NCBI Taxonomy" id="2747483"/>
    <lineage>
        <taxon>Eukaryota</taxon>
        <taxon>Metazoa</taxon>
        <taxon>Ecdysozoa</taxon>
        <taxon>Arthropoda</taxon>
        <taxon>Chelicerata</taxon>
        <taxon>Arachnida</taxon>
        <taxon>Araneae</taxon>
        <taxon>Araneomorphae</taxon>
        <taxon>Entelegynae</taxon>
        <taxon>Araneoidea</taxon>
        <taxon>Nephilidae</taxon>
        <taxon>Trichonephila</taxon>
        <taxon>Trichonephila inaurata</taxon>
    </lineage>
</organism>
<name>A0A8X7C9E6_9ARAC</name>
<dbReference type="InterPro" id="IPR051029">
    <property type="entry name" value="mRNA_Capping_Enz/RNA_Phosphat"/>
</dbReference>
<dbReference type="GO" id="GO:0004721">
    <property type="term" value="F:phosphoprotein phosphatase activity"/>
    <property type="evidence" value="ECO:0007669"/>
    <property type="project" value="UniProtKB-KW"/>
</dbReference>
<dbReference type="PROSITE" id="PS50054">
    <property type="entry name" value="TYR_PHOSPHATASE_DUAL"/>
    <property type="match status" value="1"/>
</dbReference>
<dbReference type="InterPro" id="IPR020422">
    <property type="entry name" value="TYR_PHOSPHATASE_DUAL_dom"/>
</dbReference>
<gene>
    <name evidence="5" type="primary">DUSP11</name>
    <name evidence="5" type="ORF">TNIN_193741</name>
</gene>
<dbReference type="InterPro" id="IPR000340">
    <property type="entry name" value="Dual-sp_phosphatase_cat-dom"/>
</dbReference>
<dbReference type="Pfam" id="PF00782">
    <property type="entry name" value="DSPc"/>
    <property type="match status" value="1"/>
</dbReference>
<dbReference type="AlphaFoldDB" id="A0A8X7C9E6"/>
<accession>A0A8X7C9E6</accession>
<evidence type="ECO:0000313" key="5">
    <source>
        <dbReference type="EMBL" id="GFY62764.1"/>
    </source>
</evidence>
<dbReference type="OrthoDB" id="428974at2759"/>
<feature type="domain" description="Tyrosine specific protein phosphatases" evidence="4">
    <location>
        <begin position="103"/>
        <end position="172"/>
    </location>
</feature>
<dbReference type="Proteomes" id="UP000886998">
    <property type="component" value="Unassembled WGS sequence"/>
</dbReference>
<dbReference type="InterPro" id="IPR000387">
    <property type="entry name" value="Tyr_Pase_dom"/>
</dbReference>
<dbReference type="InterPro" id="IPR016130">
    <property type="entry name" value="Tyr_Pase_AS"/>
</dbReference>
<comment type="caution">
    <text evidence="5">The sequence shown here is derived from an EMBL/GenBank/DDBJ whole genome shotgun (WGS) entry which is preliminary data.</text>
</comment>
<evidence type="ECO:0000259" key="3">
    <source>
        <dbReference type="PROSITE" id="PS50054"/>
    </source>
</evidence>
<dbReference type="SUPFAM" id="SSF52799">
    <property type="entry name" value="(Phosphotyrosine protein) phosphatases II"/>
    <property type="match status" value="1"/>
</dbReference>
<keyword evidence="2" id="KW-0904">Protein phosphatase</keyword>
<reference evidence="5" key="1">
    <citation type="submission" date="2020-08" db="EMBL/GenBank/DDBJ databases">
        <title>Multicomponent nature underlies the extraordinary mechanical properties of spider dragline silk.</title>
        <authorList>
            <person name="Kono N."/>
            <person name="Nakamura H."/>
            <person name="Mori M."/>
            <person name="Yoshida Y."/>
            <person name="Ohtoshi R."/>
            <person name="Malay A.D."/>
            <person name="Moran D.A.P."/>
            <person name="Tomita M."/>
            <person name="Numata K."/>
            <person name="Arakawa K."/>
        </authorList>
    </citation>
    <scope>NUCLEOTIDE SEQUENCE</scope>
</reference>